<reference evidence="2 3" key="1">
    <citation type="journal article" date="2019" name="bioRxiv">
        <title>Bacteria contribute to plant secondary compound degradation in a generalist herbivore system.</title>
        <authorList>
            <person name="Francoeur C.B."/>
            <person name="Khadempour L."/>
            <person name="Moreira-Soto R.D."/>
            <person name="Gotting K."/>
            <person name="Book A.J."/>
            <person name="Pinto-Tomas A.A."/>
            <person name="Keefover-Ring K."/>
            <person name="Currie C.R."/>
        </authorList>
    </citation>
    <scope>NUCLEOTIDE SEQUENCE [LARGE SCALE GENOMIC DNA]</scope>
    <source>
        <strain evidence="2">Acro-835</strain>
    </source>
</reference>
<dbReference type="RefSeq" id="WP_167016758.1">
    <property type="nucleotide sequence ID" value="NZ_VWXF01000008.1"/>
</dbReference>
<sequence length="304" mass="32906">MRNEKLFEEAFDLIMRLHSEPENLAALARAESWRARGPQYQAVWQEAQHLHQLSGRLVPVTHTNAVAHFSRRRFITGGAVAIAATGATLAIAPDLLLPLRADHRTHTGQLQQLQLADGSHVTLGPDSAIRSHFSASQRQVDLLAGMAFFAVQPGAASPLIARQNGQQVVSEAGAFTLSQDADITSVAVEQGSVVVNGSQPLHAGQWLSISDSGQIALGERPVDQFAAWRSGMLVADNEHVAVVVARIARWLPGKVMIASAWLRQQRISGVFNLAHPQQALNAVVAPFQAEVRHLTPWLTLLSAK</sequence>
<dbReference type="PANTHER" id="PTHR30273:SF2">
    <property type="entry name" value="PROTEIN FECR"/>
    <property type="match status" value="1"/>
</dbReference>
<organism evidence="2 3">
    <name type="scientific">Candidatus Pantoea multigeneris</name>
    <dbReference type="NCBI Taxonomy" id="2608357"/>
    <lineage>
        <taxon>Bacteria</taxon>
        <taxon>Pseudomonadati</taxon>
        <taxon>Pseudomonadota</taxon>
        <taxon>Gammaproteobacteria</taxon>
        <taxon>Enterobacterales</taxon>
        <taxon>Erwiniaceae</taxon>
        <taxon>Pantoea</taxon>
    </lineage>
</organism>
<keyword evidence="3" id="KW-1185">Reference proteome</keyword>
<dbReference type="Pfam" id="PF04773">
    <property type="entry name" value="FecR"/>
    <property type="match status" value="1"/>
</dbReference>
<accession>A0ABX0RDQ0</accession>
<dbReference type="Proteomes" id="UP001515683">
    <property type="component" value="Unassembled WGS sequence"/>
</dbReference>
<gene>
    <name evidence="2" type="ORF">F3J40_17995</name>
</gene>
<evidence type="ECO:0000313" key="3">
    <source>
        <dbReference type="Proteomes" id="UP001515683"/>
    </source>
</evidence>
<evidence type="ECO:0000313" key="2">
    <source>
        <dbReference type="EMBL" id="NIF23476.1"/>
    </source>
</evidence>
<name>A0ABX0RDQ0_9GAMM</name>
<dbReference type="EMBL" id="VWXF01000008">
    <property type="protein sequence ID" value="NIF23476.1"/>
    <property type="molecule type" value="Genomic_DNA"/>
</dbReference>
<protein>
    <submittedName>
        <fullName evidence="2">Iron dicitrate transport regulator FecR</fullName>
    </submittedName>
</protein>
<dbReference type="PANTHER" id="PTHR30273">
    <property type="entry name" value="PERIPLASMIC SIGNAL SENSOR AND SIGMA FACTOR ACTIVATOR FECR-RELATED"/>
    <property type="match status" value="1"/>
</dbReference>
<dbReference type="PIRSF" id="PIRSF018266">
    <property type="entry name" value="FecR"/>
    <property type="match status" value="1"/>
</dbReference>
<comment type="caution">
    <text evidence="2">The sequence shown here is derived from an EMBL/GenBank/DDBJ whole genome shotgun (WGS) entry which is preliminary data.</text>
</comment>
<proteinExistence type="predicted"/>
<dbReference type="InterPro" id="IPR012373">
    <property type="entry name" value="Ferrdict_sens_TM"/>
</dbReference>
<dbReference type="InterPro" id="IPR006860">
    <property type="entry name" value="FecR"/>
</dbReference>
<dbReference type="Gene3D" id="2.60.120.1440">
    <property type="match status" value="1"/>
</dbReference>
<evidence type="ECO:0000259" key="1">
    <source>
        <dbReference type="Pfam" id="PF04773"/>
    </source>
</evidence>
<feature type="domain" description="FecR protein" evidence="1">
    <location>
        <begin position="102"/>
        <end position="193"/>
    </location>
</feature>